<sequence length="761" mass="88943">MYWEVNMKKELNVNQIIMYTLLYLLMVFTLSYTISNVIGLSTMGIVKLIITMLVGIIVKLFILFPFSFYLVLLIGFIGFLPLNHYKPELVFKLMDWLFSFVDNVWSHIRGYEAILPDYAMAFWILIIAIISFFTIIIMFKANRILAITPIYTGAFLYYWYNYVDTAYIMMIFFFLLNIILYGIEKYSFINNNWRQESVTVMSEIFQPWVKITISYGIIIIIAAAILPKAGSLIQWYWLEEKIVERYPVMADLRNDIIYSRQMARGQLFNFSQTGFQSEVGQLGGPVELNDQLVMKVKASNPMYLRGNVKTTYKDNNWWFGEAEKLSYISSIPREVVKGQEAELEITNINLASYTLFSPYQPVEIYINTKSKISIDQNYQITLEGGRYKNEKYKLKAVIPTFHSSIGHSNVKASNINRQYLQIPENISSPITELATEIAHKGKDSYEKAVLIEEYLRENYTYNLEAPHTPIGEDFIQHFLFNSKEGYCTYFASSMTIMLRSIGIPARYVEGYKMPDELDGEYYLVRQLNAHAWVEAYFDSIGWVTFEPTPAFSAPQHELSYLPENQPNSEASTDANDMNELLALMEHSNNEAGNYDFEIPLESQYGGNQQLQNKIWNRLKELIPFAILIIIFGILPLRVAYMYFRIKRYHKRLIDKDDKGIYMYKNTIELLNILGYPINKGETSHEHAQRVNASVYVPNEDLREIANLYITAKYSNTELNISNKQRLLNYFLYTERKVRFHLGIWRYLYTKYVKGSLFTMHY</sequence>
<evidence type="ECO:0000313" key="4">
    <source>
        <dbReference type="Proteomes" id="UP000432715"/>
    </source>
</evidence>
<feature type="transmembrane region" description="Helical" evidence="1">
    <location>
        <begin position="621"/>
        <end position="643"/>
    </location>
</feature>
<dbReference type="SUPFAM" id="SSF54001">
    <property type="entry name" value="Cysteine proteinases"/>
    <property type="match status" value="1"/>
</dbReference>
<accession>A0A6I0FN95</accession>
<feature type="transmembrane region" description="Helical" evidence="1">
    <location>
        <begin position="21"/>
        <end position="50"/>
    </location>
</feature>
<keyword evidence="4" id="KW-1185">Reference proteome</keyword>
<feature type="domain" description="Transglutaminase-like" evidence="2">
    <location>
        <begin position="479"/>
        <end position="549"/>
    </location>
</feature>
<comment type="caution">
    <text evidence="3">The sequence shown here is derived from an EMBL/GenBank/DDBJ whole genome shotgun (WGS) entry which is preliminary data.</text>
</comment>
<keyword evidence="1" id="KW-0812">Transmembrane</keyword>
<dbReference type="OrthoDB" id="9804872at2"/>
<feature type="transmembrane region" description="Helical" evidence="1">
    <location>
        <begin position="144"/>
        <end position="160"/>
    </location>
</feature>
<name>A0A6I0FN95_9FIRM</name>
<protein>
    <submittedName>
        <fullName evidence="3">Transglutaminase domain-containing protein</fullName>
    </submittedName>
</protein>
<feature type="transmembrane region" description="Helical" evidence="1">
    <location>
        <begin position="56"/>
        <end position="82"/>
    </location>
</feature>
<dbReference type="PANTHER" id="PTHR42736:SF1">
    <property type="entry name" value="PROTEIN-GLUTAMINE GAMMA-GLUTAMYLTRANSFERASE"/>
    <property type="match status" value="1"/>
</dbReference>
<evidence type="ECO:0000313" key="3">
    <source>
        <dbReference type="EMBL" id="KAB3537794.1"/>
    </source>
</evidence>
<evidence type="ECO:0000259" key="2">
    <source>
        <dbReference type="SMART" id="SM00460"/>
    </source>
</evidence>
<feature type="transmembrane region" description="Helical" evidence="1">
    <location>
        <begin position="204"/>
        <end position="226"/>
    </location>
</feature>
<feature type="transmembrane region" description="Helical" evidence="1">
    <location>
        <begin position="120"/>
        <end position="139"/>
    </location>
</feature>
<keyword evidence="1" id="KW-0472">Membrane</keyword>
<organism evidence="3 4">
    <name type="scientific">Alkaliphilus pronyensis</name>
    <dbReference type="NCBI Taxonomy" id="1482732"/>
    <lineage>
        <taxon>Bacteria</taxon>
        <taxon>Bacillati</taxon>
        <taxon>Bacillota</taxon>
        <taxon>Clostridia</taxon>
        <taxon>Peptostreptococcales</taxon>
        <taxon>Natronincolaceae</taxon>
        <taxon>Alkaliphilus</taxon>
    </lineage>
</organism>
<dbReference type="InterPro" id="IPR002931">
    <property type="entry name" value="Transglutaminase-like"/>
</dbReference>
<dbReference type="Gene3D" id="3.10.620.30">
    <property type="match status" value="1"/>
</dbReference>
<dbReference type="Proteomes" id="UP000432715">
    <property type="component" value="Unassembled WGS sequence"/>
</dbReference>
<dbReference type="InterPro" id="IPR052901">
    <property type="entry name" value="Bact_TGase-like"/>
</dbReference>
<dbReference type="SMART" id="SM00460">
    <property type="entry name" value="TGc"/>
    <property type="match status" value="1"/>
</dbReference>
<gene>
    <name evidence="3" type="ORF">F8154_02100</name>
</gene>
<dbReference type="PANTHER" id="PTHR42736">
    <property type="entry name" value="PROTEIN-GLUTAMINE GAMMA-GLUTAMYLTRANSFERASE"/>
    <property type="match status" value="1"/>
</dbReference>
<dbReference type="InterPro" id="IPR038765">
    <property type="entry name" value="Papain-like_cys_pep_sf"/>
</dbReference>
<keyword evidence="1" id="KW-1133">Transmembrane helix</keyword>
<dbReference type="EMBL" id="WBZC01000008">
    <property type="protein sequence ID" value="KAB3537794.1"/>
    <property type="molecule type" value="Genomic_DNA"/>
</dbReference>
<feature type="transmembrane region" description="Helical" evidence="1">
    <location>
        <begin position="166"/>
        <end position="183"/>
    </location>
</feature>
<reference evidence="3 4" key="1">
    <citation type="submission" date="2019-10" db="EMBL/GenBank/DDBJ databases">
        <title>Alkaliphilus serpentinus sp. nov. and Alkaliphilus pronyensis sp. nov., two novel anaerobic alkaliphilic species isolated from the serpentinized-hosted hydrothermal field of the Prony Bay (New Caledonia).</title>
        <authorList>
            <person name="Postec A."/>
        </authorList>
    </citation>
    <scope>NUCLEOTIDE SEQUENCE [LARGE SCALE GENOMIC DNA]</scope>
    <source>
        <strain evidence="3 4">LacV</strain>
    </source>
</reference>
<evidence type="ECO:0000256" key="1">
    <source>
        <dbReference type="SAM" id="Phobius"/>
    </source>
</evidence>
<dbReference type="AlphaFoldDB" id="A0A6I0FN95"/>
<proteinExistence type="predicted"/>
<dbReference type="Pfam" id="PF01841">
    <property type="entry name" value="Transglut_core"/>
    <property type="match status" value="1"/>
</dbReference>